<evidence type="ECO:0000313" key="5">
    <source>
        <dbReference type="Proteomes" id="UP000886595"/>
    </source>
</evidence>
<organism evidence="4 5">
    <name type="scientific">Brassica carinata</name>
    <name type="common">Ethiopian mustard</name>
    <name type="synonym">Abyssinian cabbage</name>
    <dbReference type="NCBI Taxonomy" id="52824"/>
    <lineage>
        <taxon>Eukaryota</taxon>
        <taxon>Viridiplantae</taxon>
        <taxon>Streptophyta</taxon>
        <taxon>Embryophyta</taxon>
        <taxon>Tracheophyta</taxon>
        <taxon>Spermatophyta</taxon>
        <taxon>Magnoliopsida</taxon>
        <taxon>eudicotyledons</taxon>
        <taxon>Gunneridae</taxon>
        <taxon>Pentapetalae</taxon>
        <taxon>rosids</taxon>
        <taxon>malvids</taxon>
        <taxon>Brassicales</taxon>
        <taxon>Brassicaceae</taxon>
        <taxon>Brassiceae</taxon>
        <taxon>Brassica</taxon>
    </lineage>
</organism>
<dbReference type="PANTHER" id="PTHR47942:SF16">
    <property type="entry name" value="PENTATRICOPEPTIDE REPEAT DOMAIN CONTAINING PROTEIN-RELATED"/>
    <property type="match status" value="1"/>
</dbReference>
<dbReference type="NCBIfam" id="TIGR00756">
    <property type="entry name" value="PPR"/>
    <property type="match status" value="7"/>
</dbReference>
<dbReference type="Gene3D" id="1.25.40.10">
    <property type="entry name" value="Tetratricopeptide repeat domain"/>
    <property type="match status" value="4"/>
</dbReference>
<accession>A0A8X7THI7</accession>
<dbReference type="PANTHER" id="PTHR47942">
    <property type="entry name" value="TETRATRICOPEPTIDE REPEAT (TPR)-LIKE SUPERFAMILY PROTEIN-RELATED"/>
    <property type="match status" value="1"/>
</dbReference>
<evidence type="ECO:0008006" key="6">
    <source>
        <dbReference type="Google" id="ProtNLM"/>
    </source>
</evidence>
<protein>
    <recommendedName>
        <fullName evidence="6">Pentatricopeptide repeat-containing protein</fullName>
    </recommendedName>
</protein>
<dbReference type="PROSITE" id="PS51375">
    <property type="entry name" value="PPR"/>
    <property type="match status" value="8"/>
</dbReference>
<dbReference type="InterPro" id="IPR051222">
    <property type="entry name" value="PPR/CCM1_RNA-binding"/>
</dbReference>
<dbReference type="InterPro" id="IPR002885">
    <property type="entry name" value="PPR_rpt"/>
</dbReference>
<evidence type="ECO:0000256" key="3">
    <source>
        <dbReference type="PROSITE-ProRule" id="PRU00708"/>
    </source>
</evidence>
<dbReference type="InterPro" id="IPR011990">
    <property type="entry name" value="TPR-like_helical_dom_sf"/>
</dbReference>
<gene>
    <name evidence="4" type="ORF">Bca52824_096228</name>
</gene>
<dbReference type="Pfam" id="PF13041">
    <property type="entry name" value="PPR_2"/>
    <property type="match status" value="3"/>
</dbReference>
<evidence type="ECO:0000256" key="2">
    <source>
        <dbReference type="ARBA" id="ARBA00022737"/>
    </source>
</evidence>
<feature type="repeat" description="PPR" evidence="3">
    <location>
        <begin position="44"/>
        <end position="74"/>
    </location>
</feature>
<name>A0A8X7THI7_BRACI</name>
<reference evidence="4 5" key="1">
    <citation type="submission" date="2020-02" db="EMBL/GenBank/DDBJ databases">
        <authorList>
            <person name="Ma Q."/>
            <person name="Huang Y."/>
            <person name="Song X."/>
            <person name="Pei D."/>
        </authorList>
    </citation>
    <scope>NUCLEOTIDE SEQUENCE [LARGE SCALE GENOMIC DNA]</scope>
    <source>
        <strain evidence="4">Sxm20200214</strain>
        <tissue evidence="4">Leaf</tissue>
    </source>
</reference>
<dbReference type="EMBL" id="JAAMPC010000746">
    <property type="protein sequence ID" value="KAG2241934.1"/>
    <property type="molecule type" value="Genomic_DNA"/>
</dbReference>
<feature type="repeat" description="PPR" evidence="3">
    <location>
        <begin position="78"/>
        <end position="112"/>
    </location>
</feature>
<dbReference type="Pfam" id="PF12854">
    <property type="entry name" value="PPR_1"/>
    <property type="match status" value="2"/>
</dbReference>
<comment type="caution">
    <text evidence="4">The sequence shown here is derived from an EMBL/GenBank/DDBJ whole genome shotgun (WGS) entry which is preliminary data.</text>
</comment>
<keyword evidence="5" id="KW-1185">Reference proteome</keyword>
<keyword evidence="2" id="KW-0677">Repeat</keyword>
<evidence type="ECO:0000313" key="4">
    <source>
        <dbReference type="EMBL" id="KAG2241934.1"/>
    </source>
</evidence>
<dbReference type="AlphaFoldDB" id="A0A8X7THI7"/>
<feature type="repeat" description="PPR" evidence="3">
    <location>
        <begin position="9"/>
        <end position="43"/>
    </location>
</feature>
<dbReference type="Proteomes" id="UP000886595">
    <property type="component" value="Unassembled WGS sequence"/>
</dbReference>
<proteinExistence type="inferred from homology"/>
<feature type="repeat" description="PPR" evidence="3">
    <location>
        <begin position="183"/>
        <end position="217"/>
    </location>
</feature>
<feature type="repeat" description="PPR" evidence="3">
    <location>
        <begin position="148"/>
        <end position="182"/>
    </location>
</feature>
<dbReference type="OrthoDB" id="185373at2759"/>
<sequence>MRSLRIGPSPKTFAIVAERFASAGKPDKAINLFLNMHEHGCFQDLASFNTILDVLCKSKRVEKAYELFRDLRGRFSADVVTYNVIVNGWCLIKRTPKALEVLREMVKRGINPNLTTYNTMLRGFFRAGQVRQGWEFFLEMKKRNCGVDVVTYTTVVHGFGVAGEVKRAKNVFDEMIREGVLPSVATHNALIQVLCKKDSVENAVLVFEEMLRKGYEPNVTTYNVLIRGLFHAGEFTRGEEMMRRMEEEGGCGREVEKALGLFERMGSGGCLPNLDTYNILISGMFVRKRSEDMVVAGKLLVEMVERGFVPRRFTFNRVLNGLLLTGNQGFAKEILRSQSKSGSRLTRKFRL</sequence>
<comment type="similarity">
    <text evidence="1">Belongs to the PPR family. P subfamily.</text>
</comment>
<feature type="repeat" description="PPR" evidence="3">
    <location>
        <begin position="218"/>
        <end position="252"/>
    </location>
</feature>
<feature type="repeat" description="PPR" evidence="3">
    <location>
        <begin position="113"/>
        <end position="147"/>
    </location>
</feature>
<evidence type="ECO:0000256" key="1">
    <source>
        <dbReference type="ARBA" id="ARBA00007626"/>
    </source>
</evidence>
<feature type="repeat" description="PPR" evidence="3">
    <location>
        <begin position="273"/>
        <end position="310"/>
    </location>
</feature>